<gene>
    <name evidence="1" type="ORF">LITE_LOCUS29449</name>
</gene>
<accession>A0AAV0MND9</accession>
<evidence type="ECO:0000313" key="1">
    <source>
        <dbReference type="EMBL" id="CAI0447574.1"/>
    </source>
</evidence>
<evidence type="ECO:0000313" key="2">
    <source>
        <dbReference type="Proteomes" id="UP001154282"/>
    </source>
</evidence>
<comment type="caution">
    <text evidence="1">The sequence shown here is derived from an EMBL/GenBank/DDBJ whole genome shotgun (WGS) entry which is preliminary data.</text>
</comment>
<name>A0AAV0MND9_9ROSI</name>
<keyword evidence="2" id="KW-1185">Reference proteome</keyword>
<feature type="non-terminal residue" evidence="1">
    <location>
        <position position="76"/>
    </location>
</feature>
<sequence length="76" mass="8467">MGISYLIHTCSFLHSGFNPSLRIFLCHQSTAGHKPHVVFAFIGCEGAKGIDLAETSVAKMMPRMQRKKVDEKNMCI</sequence>
<dbReference type="Proteomes" id="UP001154282">
    <property type="component" value="Unassembled WGS sequence"/>
</dbReference>
<organism evidence="1 2">
    <name type="scientific">Linum tenue</name>
    <dbReference type="NCBI Taxonomy" id="586396"/>
    <lineage>
        <taxon>Eukaryota</taxon>
        <taxon>Viridiplantae</taxon>
        <taxon>Streptophyta</taxon>
        <taxon>Embryophyta</taxon>
        <taxon>Tracheophyta</taxon>
        <taxon>Spermatophyta</taxon>
        <taxon>Magnoliopsida</taxon>
        <taxon>eudicotyledons</taxon>
        <taxon>Gunneridae</taxon>
        <taxon>Pentapetalae</taxon>
        <taxon>rosids</taxon>
        <taxon>fabids</taxon>
        <taxon>Malpighiales</taxon>
        <taxon>Linaceae</taxon>
        <taxon>Linum</taxon>
    </lineage>
</organism>
<dbReference type="EMBL" id="CAMGYJ010000007">
    <property type="protein sequence ID" value="CAI0447574.1"/>
    <property type="molecule type" value="Genomic_DNA"/>
</dbReference>
<reference evidence="1" key="1">
    <citation type="submission" date="2022-08" db="EMBL/GenBank/DDBJ databases">
        <authorList>
            <person name="Gutierrez-Valencia J."/>
        </authorList>
    </citation>
    <scope>NUCLEOTIDE SEQUENCE</scope>
</reference>
<dbReference type="AlphaFoldDB" id="A0AAV0MND9"/>
<protein>
    <submittedName>
        <fullName evidence="1">Uncharacterized protein</fullName>
    </submittedName>
</protein>
<proteinExistence type="predicted"/>